<dbReference type="GO" id="GO:0071555">
    <property type="term" value="P:cell wall organization"/>
    <property type="evidence" value="ECO:0007669"/>
    <property type="project" value="UniProtKB-KW"/>
</dbReference>
<comment type="caution">
    <text evidence="7">The sequence shown here is derived from an EMBL/GenBank/DDBJ whole genome shotgun (WGS) entry which is preliminary data.</text>
</comment>
<keyword evidence="3 7" id="KW-0456">Lyase</keyword>
<evidence type="ECO:0000256" key="2">
    <source>
        <dbReference type="ARBA" id="ARBA00012587"/>
    </source>
</evidence>
<dbReference type="EMBL" id="VOOR01000002">
    <property type="protein sequence ID" value="TXB69411.1"/>
    <property type="molecule type" value="Genomic_DNA"/>
</dbReference>
<dbReference type="PANTHER" id="PTHR30124:SF0">
    <property type="entry name" value="MEMBRANE-BOUND LYTIC MUREIN TRANSGLYCOSYLASE A"/>
    <property type="match status" value="1"/>
</dbReference>
<dbReference type="RefSeq" id="WP_147165543.1">
    <property type="nucleotide sequence ID" value="NZ_VOOR01000002.1"/>
</dbReference>
<organism evidence="7 8">
    <name type="scientific">Phaeodactylibacter luteus</name>
    <dbReference type="NCBI Taxonomy" id="1564516"/>
    <lineage>
        <taxon>Bacteria</taxon>
        <taxon>Pseudomonadati</taxon>
        <taxon>Bacteroidota</taxon>
        <taxon>Saprospiria</taxon>
        <taxon>Saprospirales</taxon>
        <taxon>Haliscomenobacteraceae</taxon>
        <taxon>Phaeodactylibacter</taxon>
    </lineage>
</organism>
<dbReference type="InterPro" id="IPR005300">
    <property type="entry name" value="MltA_B"/>
</dbReference>
<dbReference type="InterPro" id="IPR036908">
    <property type="entry name" value="RlpA-like_sf"/>
</dbReference>
<dbReference type="Proteomes" id="UP000321580">
    <property type="component" value="Unassembled WGS sequence"/>
</dbReference>
<protein>
    <recommendedName>
        <fullName evidence="2">peptidoglycan lytic exotransglycosylase</fullName>
        <ecNumber evidence="2">4.2.2.n1</ecNumber>
    </recommendedName>
    <alternativeName>
        <fullName evidence="5">Murein hydrolase A</fullName>
    </alternativeName>
</protein>
<proteinExistence type="predicted"/>
<dbReference type="InterPro" id="IPR010611">
    <property type="entry name" value="3D_dom"/>
</dbReference>
<dbReference type="Pfam" id="PF03562">
    <property type="entry name" value="MltA"/>
    <property type="match status" value="1"/>
</dbReference>
<evidence type="ECO:0000256" key="1">
    <source>
        <dbReference type="ARBA" id="ARBA00001420"/>
    </source>
</evidence>
<dbReference type="GO" id="GO:0019867">
    <property type="term" value="C:outer membrane"/>
    <property type="evidence" value="ECO:0007669"/>
    <property type="project" value="InterPro"/>
</dbReference>
<name>A0A5C6S5Z2_9BACT</name>
<dbReference type="GO" id="GO:0008933">
    <property type="term" value="F:peptidoglycan lytic transglycosylase activity"/>
    <property type="evidence" value="ECO:0007669"/>
    <property type="project" value="TreeGrafter"/>
</dbReference>
<evidence type="ECO:0000313" key="7">
    <source>
        <dbReference type="EMBL" id="TXB69411.1"/>
    </source>
</evidence>
<dbReference type="AlphaFoldDB" id="A0A5C6S5Z2"/>
<keyword evidence="8" id="KW-1185">Reference proteome</keyword>
<dbReference type="CDD" id="cd14485">
    <property type="entry name" value="mltA_like_LT_A"/>
    <property type="match status" value="1"/>
</dbReference>
<reference evidence="7 8" key="1">
    <citation type="submission" date="2019-08" db="EMBL/GenBank/DDBJ databases">
        <title>Genome of Phaeodactylibacter luteus.</title>
        <authorList>
            <person name="Bowman J.P."/>
        </authorList>
    </citation>
    <scope>NUCLEOTIDE SEQUENCE [LARGE SCALE GENOMIC DNA]</scope>
    <source>
        <strain evidence="7 8">KCTC 42180</strain>
    </source>
</reference>
<dbReference type="Gene3D" id="2.40.240.50">
    <property type="entry name" value="Barwin-like endoglucanases"/>
    <property type="match status" value="1"/>
</dbReference>
<evidence type="ECO:0000313" key="8">
    <source>
        <dbReference type="Proteomes" id="UP000321580"/>
    </source>
</evidence>
<dbReference type="GO" id="GO:0009253">
    <property type="term" value="P:peptidoglycan catabolic process"/>
    <property type="evidence" value="ECO:0007669"/>
    <property type="project" value="TreeGrafter"/>
</dbReference>
<feature type="domain" description="Lytic transglycosylase MltA" evidence="6">
    <location>
        <begin position="155"/>
        <end position="288"/>
    </location>
</feature>
<dbReference type="PANTHER" id="PTHR30124">
    <property type="entry name" value="MEMBRANE-BOUND LYTIC MUREIN TRANSGLYCOSYLASE A"/>
    <property type="match status" value="1"/>
</dbReference>
<dbReference type="InterPro" id="IPR026044">
    <property type="entry name" value="MltA"/>
</dbReference>
<comment type="catalytic activity">
    <reaction evidence="1">
        <text>Exolytic cleavage of the (1-&gt;4)-beta-glycosidic linkage between N-acetylmuramic acid (MurNAc) and N-acetylglucosamine (GlcNAc) residues in peptidoglycan, from either the reducing or the non-reducing ends of the peptidoglycan chains, with concomitant formation of a 1,6-anhydrobond in the MurNAc residue.</text>
        <dbReference type="EC" id="4.2.2.n1"/>
    </reaction>
</comment>
<dbReference type="Pfam" id="PF06725">
    <property type="entry name" value="3D"/>
    <property type="match status" value="1"/>
</dbReference>
<dbReference type="NCBIfam" id="NF008366">
    <property type="entry name" value="PRK11162.1"/>
    <property type="match status" value="1"/>
</dbReference>
<dbReference type="GO" id="GO:0004553">
    <property type="term" value="F:hydrolase activity, hydrolyzing O-glycosyl compounds"/>
    <property type="evidence" value="ECO:0007669"/>
    <property type="project" value="InterPro"/>
</dbReference>
<dbReference type="EC" id="4.2.2.n1" evidence="2"/>
<dbReference type="SUPFAM" id="SSF50685">
    <property type="entry name" value="Barwin-like endoglucanases"/>
    <property type="match status" value="1"/>
</dbReference>
<gene>
    <name evidence="7" type="primary">mltA</name>
    <name evidence="7" type="ORF">FRY97_00970</name>
</gene>
<evidence type="ECO:0000256" key="4">
    <source>
        <dbReference type="ARBA" id="ARBA00023316"/>
    </source>
</evidence>
<evidence type="ECO:0000259" key="6">
    <source>
        <dbReference type="SMART" id="SM00925"/>
    </source>
</evidence>
<dbReference type="SMART" id="SM00925">
    <property type="entry name" value="MltA"/>
    <property type="match status" value="1"/>
</dbReference>
<sequence length="396" mass="44019">MRPYLYKAAVFALFLWGCQGDVNTGELPVALESLPQPTALAQPPLKRNGKVEGAQPLAHIYELSPIDSFPFPTITEPLTAALRQNLSLLNLAQGRRSYQIGQLITSHEDLEEAARILLSWENEKPAGLGHYLDAYQIWGADQKGAVRFTGYFTPIIPVSREQQGPFQHPIYTHPISWEGALPTRAKIERDSAFKGLGLELAYAKSKVDIYYMQLQGSGYVEYPDGTRELFAYNGSNRHPYRSIEKYLNSRHDLNPAKLSIAGIRSFLNGKPGLTDTVLFQNPSYTFFVRQSAVPAGAGNVPLTPQHSIAVDRRYIPLGSTLLAACPVFDNRTQRVSHYEYRLLTAQDVGGAIRGPGHIDYYQGVGPEAARTAGNMNAYGRLWLLLPKQSEPRFISN</sequence>
<dbReference type="OrthoDB" id="9783686at2"/>
<dbReference type="Gene3D" id="2.40.40.10">
    <property type="entry name" value="RlpA-like domain"/>
    <property type="match status" value="1"/>
</dbReference>
<evidence type="ECO:0000256" key="5">
    <source>
        <dbReference type="ARBA" id="ARBA00030918"/>
    </source>
</evidence>
<keyword evidence="4" id="KW-0961">Cell wall biogenesis/degradation</keyword>
<accession>A0A5C6S5Z2</accession>
<dbReference type="GO" id="GO:0009254">
    <property type="term" value="P:peptidoglycan turnover"/>
    <property type="evidence" value="ECO:0007669"/>
    <property type="project" value="InterPro"/>
</dbReference>
<evidence type="ECO:0000256" key="3">
    <source>
        <dbReference type="ARBA" id="ARBA00023239"/>
    </source>
</evidence>